<evidence type="ECO:0000256" key="4">
    <source>
        <dbReference type="ARBA" id="ARBA00022989"/>
    </source>
</evidence>
<dbReference type="AlphaFoldDB" id="W1NA23"/>
<evidence type="ECO:0000313" key="8">
    <source>
        <dbReference type="Proteomes" id="UP000019113"/>
    </source>
</evidence>
<dbReference type="RefSeq" id="WP_021818196.1">
    <property type="nucleotide sequence ID" value="NZ_AVBC01000019.1"/>
</dbReference>
<evidence type="ECO:0000256" key="6">
    <source>
        <dbReference type="ARBA" id="ARBA00023180"/>
    </source>
</evidence>
<accession>W1NA23</accession>
<keyword evidence="3" id="KW-0812">Transmembrane</keyword>
<dbReference type="PANTHER" id="PTHR12812:SF0">
    <property type="entry name" value="HEPARAN-SULFATE 6-O-SULFOTRANSFERASE"/>
    <property type="match status" value="1"/>
</dbReference>
<dbReference type="PATRIC" id="fig|1178482.3.peg.1238"/>
<dbReference type="GO" id="GO:0017095">
    <property type="term" value="F:heparan sulfate 6-sulfotransferase activity"/>
    <property type="evidence" value="ECO:0007669"/>
    <property type="project" value="TreeGrafter"/>
</dbReference>
<keyword evidence="8" id="KW-1185">Reference proteome</keyword>
<organism evidence="7 8">
    <name type="scientific">Halomonas huangheensis</name>
    <dbReference type="NCBI Taxonomy" id="1178482"/>
    <lineage>
        <taxon>Bacteria</taxon>
        <taxon>Pseudomonadati</taxon>
        <taxon>Pseudomonadota</taxon>
        <taxon>Gammaproteobacteria</taxon>
        <taxon>Oceanospirillales</taxon>
        <taxon>Halomonadaceae</taxon>
        <taxon>Halomonas</taxon>
    </lineage>
</organism>
<keyword evidence="5" id="KW-0472">Membrane</keyword>
<keyword evidence="2" id="KW-0808">Transferase</keyword>
<gene>
    <name evidence="7" type="ORF">BJB45_10380</name>
</gene>
<evidence type="ECO:0000256" key="2">
    <source>
        <dbReference type="ARBA" id="ARBA00022679"/>
    </source>
</evidence>
<dbReference type="InterPro" id="IPR027417">
    <property type="entry name" value="P-loop_NTPase"/>
</dbReference>
<reference evidence="7 8" key="1">
    <citation type="submission" date="2013-08" db="EMBL/GenBank/DDBJ databases">
        <title>draft genome of Halomonas huanghegensis, strain BJGMM-B45T.</title>
        <authorList>
            <person name="Miao C."/>
            <person name="Wan Y."/>
            <person name="Jin W."/>
        </authorList>
    </citation>
    <scope>NUCLEOTIDE SEQUENCE [LARGE SCALE GENOMIC DNA]</scope>
    <source>
        <strain evidence="7 8">BJGMM-B45</strain>
    </source>
</reference>
<dbReference type="STRING" id="1178482.AR456_16655"/>
<sequence length="321" mass="36548">MALFFVHIPKTAGTSFRLGAERHFGSDNIIYDYGTKARETSEMVKETLYGDHTDLWKFGQRFHEKGAALVAGHVNIGRFVSIFGAQNTVTFLRDPLQRMASEYAHFVRHFDYKGSFKEFYSRPVMQNRQSKILHGVNLEAIGLLGLTERYADSLELINALYGIDILHREDNQGKSSLAAPHKFTAEDEAELKRLNHRDITSYKYSKQLFDIRMELFRDGLPYAHAHLVEAGKQRVAGWAWWAGDNDAPVEVEVWINSDHVSTVPSIDHRPGLCRLLPPRGGYVGFHLPVKLNAGDKVQCRVARTGQRFPPQPRRVVESQDQ</sequence>
<name>W1NA23_9GAMM</name>
<dbReference type="InterPro" id="IPR010635">
    <property type="entry name" value="Heparan_SO4-6-sulfoTrfase"/>
</dbReference>
<dbReference type="GO" id="GO:0016020">
    <property type="term" value="C:membrane"/>
    <property type="evidence" value="ECO:0007669"/>
    <property type="project" value="UniProtKB-SubCell"/>
</dbReference>
<protein>
    <recommendedName>
        <fullName evidence="9">Sulfotransferase family protein</fullName>
    </recommendedName>
</protein>
<dbReference type="PANTHER" id="PTHR12812">
    <property type="entry name" value="HEPARAN SULFATE 6-O-SULFOTRANSFERASE 3"/>
    <property type="match status" value="1"/>
</dbReference>
<evidence type="ECO:0000256" key="1">
    <source>
        <dbReference type="ARBA" id="ARBA00004167"/>
    </source>
</evidence>
<evidence type="ECO:0000256" key="3">
    <source>
        <dbReference type="ARBA" id="ARBA00022692"/>
    </source>
</evidence>
<dbReference type="Proteomes" id="UP000019113">
    <property type="component" value="Unassembled WGS sequence"/>
</dbReference>
<dbReference type="EMBL" id="AVBC01000019">
    <property type="protein sequence ID" value="ERL52364.1"/>
    <property type="molecule type" value="Genomic_DNA"/>
</dbReference>
<comment type="subcellular location">
    <subcellularLocation>
        <location evidence="1">Membrane</location>
        <topology evidence="1">Single-pass membrane protein</topology>
    </subcellularLocation>
</comment>
<evidence type="ECO:0000256" key="5">
    <source>
        <dbReference type="ARBA" id="ARBA00023136"/>
    </source>
</evidence>
<proteinExistence type="predicted"/>
<comment type="caution">
    <text evidence="7">The sequence shown here is derived from an EMBL/GenBank/DDBJ whole genome shotgun (WGS) entry which is preliminary data.</text>
</comment>
<dbReference type="KEGG" id="hhu:AR456_16655"/>
<evidence type="ECO:0008006" key="9">
    <source>
        <dbReference type="Google" id="ProtNLM"/>
    </source>
</evidence>
<dbReference type="Gene3D" id="3.40.50.300">
    <property type="entry name" value="P-loop containing nucleotide triphosphate hydrolases"/>
    <property type="match status" value="1"/>
</dbReference>
<dbReference type="eggNOG" id="ENOG50342XY">
    <property type="taxonomic scope" value="Bacteria"/>
</dbReference>
<keyword evidence="4" id="KW-1133">Transmembrane helix</keyword>
<keyword evidence="6" id="KW-0325">Glycoprotein</keyword>
<evidence type="ECO:0000313" key="7">
    <source>
        <dbReference type="EMBL" id="ERL52364.1"/>
    </source>
</evidence>